<dbReference type="Gene3D" id="3.30.559.30">
    <property type="entry name" value="Nonribosomal peptide synthetase, condensation domain"/>
    <property type="match status" value="1"/>
</dbReference>
<evidence type="ECO:0000256" key="4">
    <source>
        <dbReference type="ARBA" id="ARBA00022553"/>
    </source>
</evidence>
<feature type="region of interest" description="Disordered" evidence="7">
    <location>
        <begin position="592"/>
        <end position="611"/>
    </location>
</feature>
<dbReference type="Gene3D" id="3.30.559.10">
    <property type="entry name" value="Chloramphenicol acetyltransferase-like domain"/>
    <property type="match status" value="1"/>
</dbReference>
<dbReference type="InterPro" id="IPR042099">
    <property type="entry name" value="ANL_N_sf"/>
</dbReference>
<dbReference type="Pfam" id="PF00668">
    <property type="entry name" value="Condensation"/>
    <property type="match status" value="1"/>
</dbReference>
<dbReference type="InterPro" id="IPR020802">
    <property type="entry name" value="TesA-like"/>
</dbReference>
<dbReference type="InterPro" id="IPR020806">
    <property type="entry name" value="PKS_PP-bd"/>
</dbReference>
<dbReference type="PANTHER" id="PTHR45527">
    <property type="entry name" value="NONRIBOSOMAL PEPTIDE SYNTHETASE"/>
    <property type="match status" value="1"/>
</dbReference>
<dbReference type="FunFam" id="1.10.1200.10:FF:000005">
    <property type="entry name" value="Nonribosomal peptide synthetase 1"/>
    <property type="match status" value="1"/>
</dbReference>
<dbReference type="GO" id="GO:0005737">
    <property type="term" value="C:cytoplasm"/>
    <property type="evidence" value="ECO:0007669"/>
    <property type="project" value="TreeGrafter"/>
</dbReference>
<dbReference type="Pfam" id="PF00550">
    <property type="entry name" value="PP-binding"/>
    <property type="match status" value="2"/>
</dbReference>
<evidence type="ECO:0000313" key="9">
    <source>
        <dbReference type="EMBL" id="QDU91542.1"/>
    </source>
</evidence>
<feature type="domain" description="Carrier" evidence="8">
    <location>
        <begin position="608"/>
        <end position="683"/>
    </location>
</feature>
<dbReference type="Pfam" id="PF00975">
    <property type="entry name" value="Thioesterase"/>
    <property type="match status" value="1"/>
</dbReference>
<dbReference type="InterPro" id="IPR036736">
    <property type="entry name" value="ACP-like_sf"/>
</dbReference>
<dbReference type="GO" id="GO:0071766">
    <property type="term" value="P:Actinobacterium-type cell wall biogenesis"/>
    <property type="evidence" value="ECO:0007669"/>
    <property type="project" value="UniProtKB-ARBA"/>
</dbReference>
<dbReference type="InterPro" id="IPR010071">
    <property type="entry name" value="AA_adenyl_dom"/>
</dbReference>
<gene>
    <name evidence="9" type="primary">tycC_2</name>
    <name evidence="9" type="ORF">Pla175_49710</name>
</gene>
<dbReference type="SUPFAM" id="SSF52777">
    <property type="entry name" value="CoA-dependent acyltransferases"/>
    <property type="match status" value="2"/>
</dbReference>
<dbReference type="GO" id="GO:0006631">
    <property type="term" value="P:fatty acid metabolic process"/>
    <property type="evidence" value="ECO:0007669"/>
    <property type="project" value="UniProtKB-KW"/>
</dbReference>
<dbReference type="InterPro" id="IPR020845">
    <property type="entry name" value="AMP-binding_CS"/>
</dbReference>
<sequence length="2021" mass="215936">MLPLATPLAASPERPLLAPATDWSHRSARRLSDVLRMRARSQAAAPAFTFLENGEPIGVMSFADLDLRARAIAARLQARDATGQPVMLVLDPGLNYLAALFGCFYAGAIAVPVYPPDPFRVARLMPRLRAVFDNAGCELLVGESKELGRADSPVLKMSPRAPLLVDRVTPQAADQWEPAAAPPDSPAILQYTSGTTGVAKGVAITHDNLMHNMRALEQALDIDHAVALHWLPPYHDLGLIGGVLAPVFAGRHTVLMSPLDFMRNPAGWLRAIDRFGATTSASPNFGYELCLRKVREADCEGLDLSRWQIAASGAEPVRSDTLDRFCERFGPYGFRREAFTPAYGLAEATLFVSLKSLGETPRAMAIDGPALAEHRVEPCPQQRPGARTIVSCGPPGPEIEVRIIDPQTRAATDQVGEVWVRSPGVASGYWRRADATAETFDASTADGAPGFLRTGDYGFMREGELYVTGRKKEVLILAGRNYYPQDIEAAIQARHEGLKGDGGAVVSVEIDNEERLVVFQEVHRPRKQDLAALLELVRVTVAEEVGQEPHAVVLIAAGEVPKTSSGKLQRAACWAAYQQGLLMKLAEWTAAGEQRPEQPESAGPQYAAPQTETETWLADAWADVLGAERIGRHDHFLRLGGRSLQVIDMLQRVAQRTGVELPLAVVFEQPTLAGLASRIDGAVQSGAWRVGNPRAAEAAPAPDGAAGQSLPTTPAQHRFWLLDQLGLGPGGANVPVAVGIDGPIDTPRLQQALDCLVARHDALRARFVMEGAQLRQQLDPTARIVLEPIKAGGQTPAQAAHSELAWRPFDVTRAPLARAALTAGDRPVLLLVLHHMVCDRASATLLLQELAALYNGDPLPENEWSYAQSLALATATPCDDPRSQQSSQYWKTRLADAPAAIDLPLARPPQSDRLDQAASAVRPLDAALLRRVSELAMQESATPFLVYLSAMHLMLSRYAPDRQIGVGVALSSRLPQERSTAGCFINAAPVFADVQAGGDYRTWLRRLRDDALNDLHHARLPWEQIVAAADKPRVAGRMPVVQTFFLFDDSEVEPLRLGPQRSTAFASDYRGMAAYDVTLVVESGAHAPTVRLVYEPERMPAEAAEAMLDAYLTILQTAAGAPETPVAALQAPTGAQRDRLLALAQGPTLGGPALGGPTLGGPTLGGPALEDAADPLSRFLTHADAAPGATAVSFRGADVTYGALADQAAALAHRFERLGVRPGDRVGLFAERSPEAIAAMLGLWMTGAAYVPLDPAYPDARLRDTAADADLRLLVTDADNAPRAHTFGAPAHTLQGLLGGADPRPFAPRSLDPRRPAYVIYTSGSTGRPKGVVVPLDAVGAMLGAFGAELGVGPGDRVLAATTFGFDISVLELFLPLAAGAAVLLAPATLGVDPEGVVELARGASLVQATPSALQTMLTLGWRPRPGQRVLCGGEALPPELARVLRLATDRLWNVYGPTETTVWSTCQQIGSVGDSMPIGRPIAGTSCYVVDQRGALAPVGVWGELWIGGAGVAAGYWQRPELTAERFLADPFAPASGGRVYRTGDVARWNHQRVLEFAGRRDQQVKLRGHRIELGEVEAALVGCPEVAEAAVVVQQQSLVAFVTLAPDAAATPGDLRARLAETLPEPMIPAAIVPLDALPRNAAGKIDRAGLAARRVTGADRTRQIVAPRDPEEQLVAEVWAERLQMDQLSVHDHFFELGGHSQLAVEVMVALEQRSGVRLPLAALFGTPTIAHAAELLRNPPAADASSSLMVLSATGDAPPLFCVHPAGGTVFCYGDLAQQLEGQRPVIGLQALGVDGMHAPHESMDEMVAHYRAAIEGFCPTGPFHLCGWSLGGNVAFELARQMRAAGAEVGVVALFDSGAVPATDDVAETDLMPLIGALFPDMQHVPLEELKQMPPEALVQFFAERASRARLIDNRQLAAGGFILDVFTKNMQVFVHHRPGRYDGPVTLLRAGLQATMHAALGDGALGWDRVAADLTVIDVPSDHTQMMSRPHVDRVVEGLRASLAKWEAAHLEADG</sequence>
<evidence type="ECO:0000256" key="2">
    <source>
        <dbReference type="ARBA" id="ARBA00006432"/>
    </source>
</evidence>
<dbReference type="PROSITE" id="PS50075">
    <property type="entry name" value="CARRIER"/>
    <property type="match status" value="2"/>
</dbReference>
<dbReference type="SMART" id="SM00823">
    <property type="entry name" value="PKS_PP"/>
    <property type="match status" value="2"/>
</dbReference>
<dbReference type="GO" id="GO:0003824">
    <property type="term" value="F:catalytic activity"/>
    <property type="evidence" value="ECO:0007669"/>
    <property type="project" value="InterPro"/>
</dbReference>
<dbReference type="InterPro" id="IPR000873">
    <property type="entry name" value="AMP-dep_synth/lig_dom"/>
</dbReference>
<dbReference type="SMART" id="SM00824">
    <property type="entry name" value="PKS_TE"/>
    <property type="match status" value="1"/>
</dbReference>
<dbReference type="InterPro" id="IPR025110">
    <property type="entry name" value="AMP-bd_C"/>
</dbReference>
<comment type="similarity">
    <text evidence="2">Belongs to the ATP-dependent AMP-binding enzyme family.</text>
</comment>
<dbReference type="FunFam" id="3.40.50.12780:FF:000013">
    <property type="entry name" value="Long-chain-fatty-acid--AMP ligase FadD32"/>
    <property type="match status" value="1"/>
</dbReference>
<dbReference type="SUPFAM" id="SSF56801">
    <property type="entry name" value="Acetyl-CoA synthetase-like"/>
    <property type="match status" value="2"/>
</dbReference>
<proteinExistence type="inferred from homology"/>
<evidence type="ECO:0000313" key="10">
    <source>
        <dbReference type="Proteomes" id="UP000317429"/>
    </source>
</evidence>
<keyword evidence="10" id="KW-1185">Reference proteome</keyword>
<dbReference type="Proteomes" id="UP000317429">
    <property type="component" value="Chromosome"/>
</dbReference>
<evidence type="ECO:0000256" key="7">
    <source>
        <dbReference type="SAM" id="MobiDB-lite"/>
    </source>
</evidence>
<dbReference type="KEGG" id="pnd:Pla175_49710"/>
<organism evidence="9 10">
    <name type="scientific">Pirellulimonas nuda</name>
    <dbReference type="NCBI Taxonomy" id="2528009"/>
    <lineage>
        <taxon>Bacteria</taxon>
        <taxon>Pseudomonadati</taxon>
        <taxon>Planctomycetota</taxon>
        <taxon>Planctomycetia</taxon>
        <taxon>Pirellulales</taxon>
        <taxon>Lacipirellulaceae</taxon>
        <taxon>Pirellulimonas</taxon>
    </lineage>
</organism>
<dbReference type="SUPFAM" id="SSF47336">
    <property type="entry name" value="ACP-like"/>
    <property type="match status" value="2"/>
</dbReference>
<dbReference type="SUPFAM" id="SSF53474">
    <property type="entry name" value="alpha/beta-Hydrolases"/>
    <property type="match status" value="1"/>
</dbReference>
<dbReference type="EMBL" id="CP036291">
    <property type="protein sequence ID" value="QDU91542.1"/>
    <property type="molecule type" value="Genomic_DNA"/>
</dbReference>
<evidence type="ECO:0000256" key="6">
    <source>
        <dbReference type="ARBA" id="ARBA00023098"/>
    </source>
</evidence>
<evidence type="ECO:0000256" key="5">
    <source>
        <dbReference type="ARBA" id="ARBA00022832"/>
    </source>
</evidence>
<keyword evidence="5" id="KW-0276">Fatty acid metabolism</keyword>
<dbReference type="Pfam" id="PF13193">
    <property type="entry name" value="AMP-binding_C"/>
    <property type="match status" value="1"/>
</dbReference>
<evidence type="ECO:0000256" key="3">
    <source>
        <dbReference type="ARBA" id="ARBA00022450"/>
    </source>
</evidence>
<dbReference type="PROSITE" id="PS00455">
    <property type="entry name" value="AMP_BINDING"/>
    <property type="match status" value="2"/>
</dbReference>
<comment type="cofactor">
    <cofactor evidence="1">
        <name>pantetheine 4'-phosphate</name>
        <dbReference type="ChEBI" id="CHEBI:47942"/>
    </cofactor>
</comment>
<dbReference type="Gene3D" id="3.40.50.12780">
    <property type="entry name" value="N-terminal domain of ligase-like"/>
    <property type="match status" value="1"/>
</dbReference>
<dbReference type="RefSeq" id="WP_145291713.1">
    <property type="nucleotide sequence ID" value="NZ_CP036291.1"/>
</dbReference>
<dbReference type="Gene3D" id="1.10.1200.10">
    <property type="entry name" value="ACP-like"/>
    <property type="match status" value="2"/>
</dbReference>
<keyword evidence="4" id="KW-0597">Phosphoprotein</keyword>
<dbReference type="CDD" id="cd05931">
    <property type="entry name" value="FAAL"/>
    <property type="match status" value="1"/>
</dbReference>
<dbReference type="OrthoDB" id="9778383at2"/>
<dbReference type="Gene3D" id="3.40.50.980">
    <property type="match status" value="2"/>
</dbReference>
<name>A0A518DJC6_9BACT</name>
<protein>
    <submittedName>
        <fullName evidence="9">Tyrocidine synthase 3</fullName>
    </submittedName>
</protein>
<evidence type="ECO:0000259" key="8">
    <source>
        <dbReference type="PROSITE" id="PS50075"/>
    </source>
</evidence>
<dbReference type="InterPro" id="IPR029058">
    <property type="entry name" value="AB_hydrolase_fold"/>
</dbReference>
<dbReference type="Gene3D" id="3.40.50.1820">
    <property type="entry name" value="alpha/beta hydrolase"/>
    <property type="match status" value="1"/>
</dbReference>
<dbReference type="PANTHER" id="PTHR45527:SF1">
    <property type="entry name" value="FATTY ACID SYNTHASE"/>
    <property type="match status" value="1"/>
</dbReference>
<dbReference type="Pfam" id="PF00501">
    <property type="entry name" value="AMP-binding"/>
    <property type="match status" value="2"/>
</dbReference>
<dbReference type="InterPro" id="IPR040097">
    <property type="entry name" value="FAAL/FAAC"/>
</dbReference>
<reference evidence="9 10" key="1">
    <citation type="submission" date="2019-02" db="EMBL/GenBank/DDBJ databases">
        <title>Deep-cultivation of Planctomycetes and their phenomic and genomic characterization uncovers novel biology.</title>
        <authorList>
            <person name="Wiegand S."/>
            <person name="Jogler M."/>
            <person name="Boedeker C."/>
            <person name="Pinto D."/>
            <person name="Vollmers J."/>
            <person name="Rivas-Marin E."/>
            <person name="Kohn T."/>
            <person name="Peeters S.H."/>
            <person name="Heuer A."/>
            <person name="Rast P."/>
            <person name="Oberbeckmann S."/>
            <person name="Bunk B."/>
            <person name="Jeske O."/>
            <person name="Meyerdierks A."/>
            <person name="Storesund J.E."/>
            <person name="Kallscheuer N."/>
            <person name="Luecker S."/>
            <person name="Lage O.M."/>
            <person name="Pohl T."/>
            <person name="Merkel B.J."/>
            <person name="Hornburger P."/>
            <person name="Mueller R.-W."/>
            <person name="Bruemmer F."/>
            <person name="Labrenz M."/>
            <person name="Spormann A.M."/>
            <person name="Op den Camp H."/>
            <person name="Overmann J."/>
            <person name="Amann R."/>
            <person name="Jetten M.S.M."/>
            <person name="Mascher T."/>
            <person name="Medema M.H."/>
            <person name="Devos D.P."/>
            <person name="Kaster A.-K."/>
            <person name="Ovreas L."/>
            <person name="Rohde M."/>
            <person name="Galperin M.Y."/>
            <person name="Jogler C."/>
        </authorList>
    </citation>
    <scope>NUCLEOTIDE SEQUENCE [LARGE SCALE GENOMIC DNA]</scope>
    <source>
        <strain evidence="9 10">Pla175</strain>
    </source>
</reference>
<evidence type="ECO:0000256" key="1">
    <source>
        <dbReference type="ARBA" id="ARBA00001957"/>
    </source>
</evidence>
<keyword evidence="6" id="KW-0443">Lipid metabolism</keyword>
<dbReference type="GO" id="GO:0031177">
    <property type="term" value="F:phosphopantetheine binding"/>
    <property type="evidence" value="ECO:0007669"/>
    <property type="project" value="InterPro"/>
</dbReference>
<dbReference type="InterPro" id="IPR009081">
    <property type="entry name" value="PP-bd_ACP"/>
</dbReference>
<dbReference type="InterPro" id="IPR001242">
    <property type="entry name" value="Condensation_dom"/>
</dbReference>
<dbReference type="InterPro" id="IPR001031">
    <property type="entry name" value="Thioesterase"/>
</dbReference>
<dbReference type="NCBIfam" id="TIGR01733">
    <property type="entry name" value="AA-adenyl-dom"/>
    <property type="match status" value="1"/>
</dbReference>
<dbReference type="Pfam" id="PF23024">
    <property type="entry name" value="AMP-dom_DIP2-like"/>
    <property type="match status" value="1"/>
</dbReference>
<feature type="domain" description="Carrier" evidence="8">
    <location>
        <begin position="1669"/>
        <end position="1744"/>
    </location>
</feature>
<dbReference type="GO" id="GO:0043041">
    <property type="term" value="P:amino acid activation for nonribosomal peptide biosynthetic process"/>
    <property type="evidence" value="ECO:0007669"/>
    <property type="project" value="TreeGrafter"/>
</dbReference>
<dbReference type="InterPro" id="IPR045851">
    <property type="entry name" value="AMP-bd_C_sf"/>
</dbReference>
<accession>A0A518DJC6</accession>
<dbReference type="Gene3D" id="2.30.38.10">
    <property type="entry name" value="Luciferase, Domain 3"/>
    <property type="match status" value="1"/>
</dbReference>
<keyword evidence="3" id="KW-0596">Phosphopantetheine</keyword>
<dbReference type="GO" id="GO:0008610">
    <property type="term" value="P:lipid biosynthetic process"/>
    <property type="evidence" value="ECO:0007669"/>
    <property type="project" value="InterPro"/>
</dbReference>
<dbReference type="InterPro" id="IPR023213">
    <property type="entry name" value="CAT-like_dom_sf"/>
</dbReference>
<dbReference type="GO" id="GO:0044550">
    <property type="term" value="P:secondary metabolite biosynthetic process"/>
    <property type="evidence" value="ECO:0007669"/>
    <property type="project" value="TreeGrafter"/>
</dbReference>
<dbReference type="Gene3D" id="3.30.300.30">
    <property type="match status" value="2"/>
</dbReference>